<protein>
    <submittedName>
        <fullName evidence="1">Uncharacterized protein</fullName>
    </submittedName>
</protein>
<name>A0ABD1I739_SALDI</name>
<gene>
    <name evidence="1" type="ORF">AAHA92_06548</name>
</gene>
<dbReference type="Proteomes" id="UP001567538">
    <property type="component" value="Unassembled WGS sequence"/>
</dbReference>
<evidence type="ECO:0000313" key="1">
    <source>
        <dbReference type="EMBL" id="KAL1564170.1"/>
    </source>
</evidence>
<dbReference type="AlphaFoldDB" id="A0ABD1I739"/>
<dbReference type="EMBL" id="JBEAFC010000003">
    <property type="protein sequence ID" value="KAL1564170.1"/>
    <property type="molecule type" value="Genomic_DNA"/>
</dbReference>
<accession>A0ABD1I739</accession>
<keyword evidence="2" id="KW-1185">Reference proteome</keyword>
<reference evidence="1 2" key="1">
    <citation type="submission" date="2024-06" db="EMBL/GenBank/DDBJ databases">
        <title>A chromosome level genome sequence of Diviner's sage (Salvia divinorum).</title>
        <authorList>
            <person name="Ford S.A."/>
            <person name="Ro D.-K."/>
            <person name="Ness R.W."/>
            <person name="Phillips M.A."/>
        </authorList>
    </citation>
    <scope>NUCLEOTIDE SEQUENCE [LARGE SCALE GENOMIC DNA]</scope>
    <source>
        <strain evidence="1">SAF-2024a</strain>
        <tissue evidence="1">Leaf</tissue>
    </source>
</reference>
<evidence type="ECO:0000313" key="2">
    <source>
        <dbReference type="Proteomes" id="UP001567538"/>
    </source>
</evidence>
<comment type="caution">
    <text evidence="1">The sequence shown here is derived from an EMBL/GenBank/DDBJ whole genome shotgun (WGS) entry which is preliminary data.</text>
</comment>
<proteinExistence type="predicted"/>
<sequence>MEGYVPSDTLASQELRSSIESVTSPSILTQYGSGELSMNGLKMCLNEFVSVEEAGIQSGGLLDGNNSKCDGR</sequence>
<organism evidence="1 2">
    <name type="scientific">Salvia divinorum</name>
    <name type="common">Maria pastora</name>
    <name type="synonym">Diviner's sage</name>
    <dbReference type="NCBI Taxonomy" id="28513"/>
    <lineage>
        <taxon>Eukaryota</taxon>
        <taxon>Viridiplantae</taxon>
        <taxon>Streptophyta</taxon>
        <taxon>Embryophyta</taxon>
        <taxon>Tracheophyta</taxon>
        <taxon>Spermatophyta</taxon>
        <taxon>Magnoliopsida</taxon>
        <taxon>eudicotyledons</taxon>
        <taxon>Gunneridae</taxon>
        <taxon>Pentapetalae</taxon>
        <taxon>asterids</taxon>
        <taxon>lamiids</taxon>
        <taxon>Lamiales</taxon>
        <taxon>Lamiaceae</taxon>
        <taxon>Nepetoideae</taxon>
        <taxon>Mentheae</taxon>
        <taxon>Salviinae</taxon>
        <taxon>Salvia</taxon>
        <taxon>Salvia subgen. Calosphace</taxon>
    </lineage>
</organism>